<dbReference type="InterPro" id="IPR012337">
    <property type="entry name" value="RNaseH-like_sf"/>
</dbReference>
<evidence type="ECO:0000313" key="2">
    <source>
        <dbReference type="EMBL" id="CAI6376210.1"/>
    </source>
</evidence>
<dbReference type="GO" id="GO:0003676">
    <property type="term" value="F:nucleic acid binding"/>
    <property type="evidence" value="ECO:0007669"/>
    <property type="project" value="InterPro"/>
</dbReference>
<dbReference type="Proteomes" id="UP001160148">
    <property type="component" value="Unassembled WGS sequence"/>
</dbReference>
<dbReference type="EMBL" id="CARXXK010001450">
    <property type="protein sequence ID" value="CAI6376210.1"/>
    <property type="molecule type" value="Genomic_DNA"/>
</dbReference>
<feature type="domain" description="Integrase catalytic" evidence="1">
    <location>
        <begin position="24"/>
        <end position="123"/>
    </location>
</feature>
<reference evidence="2 3" key="1">
    <citation type="submission" date="2023-01" db="EMBL/GenBank/DDBJ databases">
        <authorList>
            <person name="Whitehead M."/>
        </authorList>
    </citation>
    <scope>NUCLEOTIDE SEQUENCE [LARGE SCALE GENOMIC DNA]</scope>
</reference>
<dbReference type="PROSITE" id="PS50994">
    <property type="entry name" value="INTEGRASE"/>
    <property type="match status" value="1"/>
</dbReference>
<name>A0AAV0Y5Q1_9HEMI</name>
<organism evidence="2 3">
    <name type="scientific">Macrosiphum euphorbiae</name>
    <name type="common">potato aphid</name>
    <dbReference type="NCBI Taxonomy" id="13131"/>
    <lineage>
        <taxon>Eukaryota</taxon>
        <taxon>Metazoa</taxon>
        <taxon>Ecdysozoa</taxon>
        <taxon>Arthropoda</taxon>
        <taxon>Hexapoda</taxon>
        <taxon>Insecta</taxon>
        <taxon>Pterygota</taxon>
        <taxon>Neoptera</taxon>
        <taxon>Paraneoptera</taxon>
        <taxon>Hemiptera</taxon>
        <taxon>Sternorrhyncha</taxon>
        <taxon>Aphidomorpha</taxon>
        <taxon>Aphidoidea</taxon>
        <taxon>Aphididae</taxon>
        <taxon>Macrosiphini</taxon>
        <taxon>Macrosiphum</taxon>
    </lineage>
</organism>
<dbReference type="InterPro" id="IPR050951">
    <property type="entry name" value="Retrovirus_Pol_polyprotein"/>
</dbReference>
<dbReference type="PANTHER" id="PTHR37984:SF5">
    <property type="entry name" value="PROTEIN NYNRIN-LIKE"/>
    <property type="match status" value="1"/>
</dbReference>
<evidence type="ECO:0000313" key="3">
    <source>
        <dbReference type="Proteomes" id="UP001160148"/>
    </source>
</evidence>
<accession>A0AAV0Y5Q1</accession>
<comment type="caution">
    <text evidence="2">The sequence shown here is derived from an EMBL/GenBank/DDBJ whole genome shotgun (WGS) entry which is preliminary data.</text>
</comment>
<keyword evidence="3" id="KW-1185">Reference proteome</keyword>
<dbReference type="Gene3D" id="3.30.420.10">
    <property type="entry name" value="Ribonuclease H-like superfamily/Ribonuclease H"/>
    <property type="match status" value="1"/>
</dbReference>
<protein>
    <recommendedName>
        <fullName evidence="1">Integrase catalytic domain-containing protein</fullName>
    </recommendedName>
</protein>
<dbReference type="SUPFAM" id="SSF53098">
    <property type="entry name" value="Ribonuclease H-like"/>
    <property type="match status" value="1"/>
</dbReference>
<dbReference type="GO" id="GO:0015074">
    <property type="term" value="P:DNA integration"/>
    <property type="evidence" value="ECO:0007669"/>
    <property type="project" value="InterPro"/>
</dbReference>
<dbReference type="PANTHER" id="PTHR37984">
    <property type="entry name" value="PROTEIN CBG26694"/>
    <property type="match status" value="1"/>
</dbReference>
<gene>
    <name evidence="2" type="ORF">MEUPH1_LOCUS29609</name>
</gene>
<dbReference type="InterPro" id="IPR036397">
    <property type="entry name" value="RNaseH_sf"/>
</dbReference>
<sequence>MCLDCLVHKRTSGKKTGLLHPIPTGQRPFQVIHVNHLGPFETSTKSNRYLLVVTDNLTKYIHLCPCRSTDTAGVIRNMVKFCDERGMPERIISDRGSCFTANAFQEFCRSREINHTLNSTRHP</sequence>
<dbReference type="Pfam" id="PF00665">
    <property type="entry name" value="rve"/>
    <property type="match status" value="1"/>
</dbReference>
<evidence type="ECO:0000259" key="1">
    <source>
        <dbReference type="PROSITE" id="PS50994"/>
    </source>
</evidence>
<dbReference type="AlphaFoldDB" id="A0AAV0Y5Q1"/>
<proteinExistence type="predicted"/>
<dbReference type="InterPro" id="IPR001584">
    <property type="entry name" value="Integrase_cat-core"/>
</dbReference>